<keyword evidence="6" id="KW-1185">Reference proteome</keyword>
<dbReference type="SUPFAM" id="SSF50044">
    <property type="entry name" value="SH3-domain"/>
    <property type="match status" value="1"/>
</dbReference>
<evidence type="ECO:0000313" key="6">
    <source>
        <dbReference type="Proteomes" id="UP001153269"/>
    </source>
</evidence>
<name>A0A9N7USN3_PLEPL</name>
<proteinExistence type="predicted"/>
<feature type="compositionally biased region" description="Polar residues" evidence="3">
    <location>
        <begin position="833"/>
        <end position="846"/>
    </location>
</feature>
<gene>
    <name evidence="5" type="ORF">PLEPLA_LOCUS24377</name>
</gene>
<dbReference type="InterPro" id="IPR036028">
    <property type="entry name" value="SH3-like_dom_sf"/>
</dbReference>
<evidence type="ECO:0000256" key="3">
    <source>
        <dbReference type="SAM" id="MobiDB-lite"/>
    </source>
</evidence>
<feature type="compositionally biased region" description="Acidic residues" evidence="3">
    <location>
        <begin position="115"/>
        <end position="139"/>
    </location>
</feature>
<dbReference type="GO" id="GO:0090251">
    <property type="term" value="P:protein localization involved in establishment of planar polarity"/>
    <property type="evidence" value="ECO:0007669"/>
    <property type="project" value="TreeGrafter"/>
</dbReference>
<accession>A0A9N7USN3</accession>
<dbReference type="CDD" id="cd11770">
    <property type="entry name" value="SH3_Nephrocystin"/>
    <property type="match status" value="1"/>
</dbReference>
<dbReference type="GO" id="GO:0005737">
    <property type="term" value="C:cytoplasm"/>
    <property type="evidence" value="ECO:0007669"/>
    <property type="project" value="TreeGrafter"/>
</dbReference>
<dbReference type="AlphaFoldDB" id="A0A9N7USN3"/>
<feature type="compositionally biased region" description="Acidic residues" evidence="3">
    <location>
        <begin position="723"/>
        <end position="827"/>
    </location>
</feature>
<evidence type="ECO:0000313" key="5">
    <source>
        <dbReference type="EMBL" id="CAB1436345.1"/>
    </source>
</evidence>
<comment type="caution">
    <text evidence="5">The sequence shown here is derived from an EMBL/GenBank/DDBJ whole genome shotgun (WGS) entry which is preliminary data.</text>
</comment>
<keyword evidence="1 2" id="KW-0728">SH3 domain</keyword>
<evidence type="ECO:0000256" key="1">
    <source>
        <dbReference type="ARBA" id="ARBA00022443"/>
    </source>
</evidence>
<dbReference type="InterPro" id="IPR001452">
    <property type="entry name" value="SH3_domain"/>
</dbReference>
<sequence length="846" mass="94442">MPLRRSGALQRLQREVDDIRKQVDRLLKDVQSQAGSTEEASRRCRELQVLAEKTLRTLRTLTKADELAPVGNYAQRKQEEETWLQNELQRLDSLSLQLSPPGPSTAAGYSAKEESDNDDEDSNSDDDEEEDDSDEEEDEQRAGKPPSQSASPNYRVLSDFQGEQEGDLSVQSGDVLRVIRKTADGWWLAQDGDGHRGVVPKTYLKIDSGVDDDDDDENEEESSSEEEEQDGEDLTDDKQSGASHSNWSTVRKALTEIDATDVLSAMGAIPSGFRPSTLNKLLVEEGVTYRGSQHIQPDLSQSQLSFKDLFLDPDTGRVRARQVQTCVCFTLWSCKMIPTPGVGVQVLSRHIRLCAFDGTQVLSNIHTVRATYNHKSPKTWSFSPRMTGVLPALLDGDCFLRCSSASPDLGVLFELGVTFIRNSTGERGELSCGWSFLKLSDDTRNPLPTRTYELPVNGGTPYEKDVAMEASGTRGSPATGVFQQMLQARRQPRLIVRLRSTSSQTRTQLSLLPDTLLHCVSCVNLLALHRQLLADTLLMDRPTMQDADLICSPVLSTFPVLLDQLDLLDALRGAWLQTEINMSRAQKRDLSFVKQEFVKVYMSSVYFLLHSPSLPPHRWADPPSEQQRARVIYSTLDSLKQQQHTTGQSGCPEVAGMITQISQRTTHGLGQRPHVCSTGLILFTGTVSSVRLQLIHKEKRDEATEQQRPITTEDSCLDHRREEEEEEGEEGEKEEGEKEEEEEEVGEEGEGEEGEKEEEEAGEEGEKEEEEAGEEGEKEEEEEEAGEEGEGEEGEKEEEEEEAGEEGEDEEGEKEEEEEEAGEEGEKEETPPGQDQLSRISGVSWD</sequence>
<evidence type="ECO:0000256" key="2">
    <source>
        <dbReference type="PROSITE-ProRule" id="PRU00192"/>
    </source>
</evidence>
<feature type="region of interest" description="Disordered" evidence="3">
    <location>
        <begin position="95"/>
        <end position="156"/>
    </location>
</feature>
<dbReference type="Gene3D" id="2.30.30.40">
    <property type="entry name" value="SH3 Domains"/>
    <property type="match status" value="1"/>
</dbReference>
<dbReference type="PANTHER" id="PTHR15176:SF1">
    <property type="entry name" value="NEPHROCYSTIN-1"/>
    <property type="match status" value="1"/>
</dbReference>
<dbReference type="GO" id="GO:0005929">
    <property type="term" value="C:cilium"/>
    <property type="evidence" value="ECO:0007669"/>
    <property type="project" value="TreeGrafter"/>
</dbReference>
<dbReference type="Pfam" id="PF14604">
    <property type="entry name" value="SH3_9"/>
    <property type="match status" value="1"/>
</dbReference>
<organism evidence="5 6">
    <name type="scientific">Pleuronectes platessa</name>
    <name type="common">European plaice</name>
    <dbReference type="NCBI Taxonomy" id="8262"/>
    <lineage>
        <taxon>Eukaryota</taxon>
        <taxon>Metazoa</taxon>
        <taxon>Chordata</taxon>
        <taxon>Craniata</taxon>
        <taxon>Vertebrata</taxon>
        <taxon>Euteleostomi</taxon>
        <taxon>Actinopterygii</taxon>
        <taxon>Neopterygii</taxon>
        <taxon>Teleostei</taxon>
        <taxon>Neoteleostei</taxon>
        <taxon>Acanthomorphata</taxon>
        <taxon>Carangaria</taxon>
        <taxon>Pleuronectiformes</taxon>
        <taxon>Pleuronectoidei</taxon>
        <taxon>Pleuronectidae</taxon>
        <taxon>Pleuronectes</taxon>
    </lineage>
</organism>
<reference evidence="5" key="1">
    <citation type="submission" date="2020-03" db="EMBL/GenBank/DDBJ databases">
        <authorList>
            <person name="Weist P."/>
        </authorList>
    </citation>
    <scope>NUCLEOTIDE SEQUENCE</scope>
</reference>
<dbReference type="PROSITE" id="PS50002">
    <property type="entry name" value="SH3"/>
    <property type="match status" value="1"/>
</dbReference>
<dbReference type="Proteomes" id="UP001153269">
    <property type="component" value="Unassembled WGS sequence"/>
</dbReference>
<feature type="compositionally biased region" description="Acidic residues" evidence="3">
    <location>
        <begin position="209"/>
        <end position="235"/>
    </location>
</feature>
<evidence type="ECO:0000259" key="4">
    <source>
        <dbReference type="PROSITE" id="PS50002"/>
    </source>
</evidence>
<feature type="region of interest" description="Disordered" evidence="3">
    <location>
        <begin position="206"/>
        <end position="247"/>
    </location>
</feature>
<dbReference type="InterPro" id="IPR030642">
    <property type="entry name" value="NPHP1_SH3"/>
</dbReference>
<feature type="region of interest" description="Disordered" evidence="3">
    <location>
        <begin position="699"/>
        <end position="846"/>
    </location>
</feature>
<protein>
    <recommendedName>
        <fullName evidence="4">SH3 domain-containing protein</fullName>
    </recommendedName>
</protein>
<dbReference type="EMBL" id="CADEAL010001884">
    <property type="protein sequence ID" value="CAB1436345.1"/>
    <property type="molecule type" value="Genomic_DNA"/>
</dbReference>
<feature type="domain" description="SH3" evidence="4">
    <location>
        <begin position="149"/>
        <end position="209"/>
    </location>
</feature>
<dbReference type="SMART" id="SM00326">
    <property type="entry name" value="SH3"/>
    <property type="match status" value="1"/>
</dbReference>
<dbReference type="InterPro" id="IPR039687">
    <property type="entry name" value="NPHP1"/>
</dbReference>
<dbReference type="PANTHER" id="PTHR15176">
    <property type="entry name" value="NEPHROCYSTIN"/>
    <property type="match status" value="1"/>
</dbReference>